<sequence>MIVELFKLYILPICTIAQHIQGPIIPEEKSKMICETFKALNVEVVQSTIVEENNGAPKDKQEPKQKKSISIVRSITVHKICEALGIETELNPGAEFKGFKQQKKIKTKRIVTVVLSMVTFKFCEALDIKCTLAASSNNLK</sequence>
<keyword evidence="3" id="KW-1185">Reference proteome</keyword>
<evidence type="ECO:0000313" key="2">
    <source>
        <dbReference type="EMBL" id="GFS85433.1"/>
    </source>
</evidence>
<protein>
    <recommendedName>
        <fullName evidence="4">Spider venom protein</fullName>
    </recommendedName>
</protein>
<dbReference type="EMBL" id="BMAW01052359">
    <property type="protein sequence ID" value="GFS85433.1"/>
    <property type="molecule type" value="Genomic_DNA"/>
</dbReference>
<name>A0A8X6MZ04_NEPPI</name>
<dbReference type="Proteomes" id="UP000887013">
    <property type="component" value="Unassembled WGS sequence"/>
</dbReference>
<reference evidence="2" key="1">
    <citation type="submission" date="2020-08" db="EMBL/GenBank/DDBJ databases">
        <title>Multicomponent nature underlies the extraordinary mechanical properties of spider dragline silk.</title>
        <authorList>
            <person name="Kono N."/>
            <person name="Nakamura H."/>
            <person name="Mori M."/>
            <person name="Yoshida Y."/>
            <person name="Ohtoshi R."/>
            <person name="Malay A.D."/>
            <person name="Moran D.A.P."/>
            <person name="Tomita M."/>
            <person name="Numata K."/>
            <person name="Arakawa K."/>
        </authorList>
    </citation>
    <scope>NUCLEOTIDE SEQUENCE</scope>
</reference>
<comment type="caution">
    <text evidence="2">The sequence shown here is derived from an EMBL/GenBank/DDBJ whole genome shotgun (WGS) entry which is preliminary data.</text>
</comment>
<feature type="chain" id="PRO_5036468657" description="Spider venom protein" evidence="1">
    <location>
        <begin position="18"/>
        <end position="140"/>
    </location>
</feature>
<organism evidence="2 3">
    <name type="scientific">Nephila pilipes</name>
    <name type="common">Giant wood spider</name>
    <name type="synonym">Nephila maculata</name>
    <dbReference type="NCBI Taxonomy" id="299642"/>
    <lineage>
        <taxon>Eukaryota</taxon>
        <taxon>Metazoa</taxon>
        <taxon>Ecdysozoa</taxon>
        <taxon>Arthropoda</taxon>
        <taxon>Chelicerata</taxon>
        <taxon>Arachnida</taxon>
        <taxon>Araneae</taxon>
        <taxon>Araneomorphae</taxon>
        <taxon>Entelegynae</taxon>
        <taxon>Araneoidea</taxon>
        <taxon>Nephilidae</taxon>
        <taxon>Nephila</taxon>
    </lineage>
</organism>
<evidence type="ECO:0000256" key="1">
    <source>
        <dbReference type="SAM" id="SignalP"/>
    </source>
</evidence>
<dbReference type="AlphaFoldDB" id="A0A8X6MZ04"/>
<proteinExistence type="predicted"/>
<feature type="signal peptide" evidence="1">
    <location>
        <begin position="1"/>
        <end position="17"/>
    </location>
</feature>
<gene>
    <name evidence="2" type="ORF">NPIL_11261</name>
</gene>
<evidence type="ECO:0000313" key="3">
    <source>
        <dbReference type="Proteomes" id="UP000887013"/>
    </source>
</evidence>
<keyword evidence="1" id="KW-0732">Signal</keyword>
<accession>A0A8X6MZ04</accession>
<evidence type="ECO:0008006" key="4">
    <source>
        <dbReference type="Google" id="ProtNLM"/>
    </source>
</evidence>